<dbReference type="PROSITE" id="PS51375">
    <property type="entry name" value="PPR"/>
    <property type="match status" value="5"/>
</dbReference>
<dbReference type="FunFam" id="1.25.40.10:FF:000436">
    <property type="entry name" value="Pentatricopeptide repeat-containing protein At5g39350 family"/>
    <property type="match status" value="1"/>
</dbReference>
<dbReference type="NCBIfam" id="TIGR00756">
    <property type="entry name" value="PPR"/>
    <property type="match status" value="6"/>
</dbReference>
<dbReference type="OrthoDB" id="185373at2759"/>
<keyword evidence="1" id="KW-0677">Repeat</keyword>
<dbReference type="Pfam" id="PF20431">
    <property type="entry name" value="E_motif"/>
    <property type="match status" value="1"/>
</dbReference>
<dbReference type="Proteomes" id="UP000554482">
    <property type="component" value="Unassembled WGS sequence"/>
</dbReference>
<evidence type="ECO:0000256" key="1">
    <source>
        <dbReference type="ARBA" id="ARBA00022737"/>
    </source>
</evidence>
<dbReference type="Gene3D" id="1.25.40.10">
    <property type="entry name" value="Tetratricopeptide repeat domain"/>
    <property type="match status" value="5"/>
</dbReference>
<organism evidence="3 4">
    <name type="scientific">Thalictrum thalictroides</name>
    <name type="common">Rue-anemone</name>
    <name type="synonym">Anemone thalictroides</name>
    <dbReference type="NCBI Taxonomy" id="46969"/>
    <lineage>
        <taxon>Eukaryota</taxon>
        <taxon>Viridiplantae</taxon>
        <taxon>Streptophyta</taxon>
        <taxon>Embryophyta</taxon>
        <taxon>Tracheophyta</taxon>
        <taxon>Spermatophyta</taxon>
        <taxon>Magnoliopsida</taxon>
        <taxon>Ranunculales</taxon>
        <taxon>Ranunculaceae</taxon>
        <taxon>Thalictroideae</taxon>
        <taxon>Thalictrum</taxon>
    </lineage>
</organism>
<gene>
    <name evidence="3" type="ORF">FRX31_002521</name>
</gene>
<dbReference type="FunFam" id="1.25.40.10:FF:000344">
    <property type="entry name" value="Pentatricopeptide repeat-containing protein"/>
    <property type="match status" value="1"/>
</dbReference>
<feature type="repeat" description="PPR" evidence="2">
    <location>
        <begin position="388"/>
        <end position="422"/>
    </location>
</feature>
<feature type="repeat" description="PPR" evidence="2">
    <location>
        <begin position="88"/>
        <end position="122"/>
    </location>
</feature>
<evidence type="ECO:0000256" key="2">
    <source>
        <dbReference type="PROSITE-ProRule" id="PRU00708"/>
    </source>
</evidence>
<dbReference type="AlphaFoldDB" id="A0A7J6XDK4"/>
<dbReference type="GO" id="GO:0009451">
    <property type="term" value="P:RNA modification"/>
    <property type="evidence" value="ECO:0007669"/>
    <property type="project" value="InterPro"/>
</dbReference>
<dbReference type="InterPro" id="IPR002885">
    <property type="entry name" value="PPR_rpt"/>
</dbReference>
<reference evidence="3 4" key="1">
    <citation type="submission" date="2020-06" db="EMBL/GenBank/DDBJ databases">
        <title>Transcriptomic and genomic resources for Thalictrum thalictroides and T. hernandezii: Facilitating candidate gene discovery in an emerging model plant lineage.</title>
        <authorList>
            <person name="Arias T."/>
            <person name="Riano-Pachon D.M."/>
            <person name="Di Stilio V.S."/>
        </authorList>
    </citation>
    <scope>NUCLEOTIDE SEQUENCE [LARGE SCALE GENOMIC DNA]</scope>
    <source>
        <strain evidence="4">cv. WT478/WT964</strain>
        <tissue evidence="3">Leaves</tissue>
    </source>
</reference>
<dbReference type="FunFam" id="1.25.40.10:FF:000682">
    <property type="entry name" value="Pentatricopeptide repeat-containing protein At3g16610"/>
    <property type="match status" value="1"/>
</dbReference>
<dbReference type="Pfam" id="PF01535">
    <property type="entry name" value="PPR"/>
    <property type="match status" value="4"/>
</dbReference>
<dbReference type="SUPFAM" id="SSF48452">
    <property type="entry name" value="TPR-like"/>
    <property type="match status" value="1"/>
</dbReference>
<comment type="caution">
    <text evidence="3">The sequence shown here is derived from an EMBL/GenBank/DDBJ whole genome shotgun (WGS) entry which is preliminary data.</text>
</comment>
<evidence type="ECO:0000313" key="3">
    <source>
        <dbReference type="EMBL" id="KAF5207886.1"/>
    </source>
</evidence>
<dbReference type="PANTHER" id="PTHR24015">
    <property type="entry name" value="OS07G0578800 PROTEIN-RELATED"/>
    <property type="match status" value="1"/>
</dbReference>
<feature type="repeat" description="PPR" evidence="2">
    <location>
        <begin position="489"/>
        <end position="523"/>
    </location>
</feature>
<dbReference type="FunFam" id="1.25.40.10:FF:000090">
    <property type="entry name" value="Pentatricopeptide repeat-containing protein, chloroplastic"/>
    <property type="match status" value="1"/>
</dbReference>
<dbReference type="GO" id="GO:0003723">
    <property type="term" value="F:RNA binding"/>
    <property type="evidence" value="ECO:0007669"/>
    <property type="project" value="InterPro"/>
</dbReference>
<dbReference type="InterPro" id="IPR046960">
    <property type="entry name" value="PPR_At4g14850-like_plant"/>
</dbReference>
<dbReference type="EMBL" id="JABWDY010000831">
    <property type="protein sequence ID" value="KAF5207886.1"/>
    <property type="molecule type" value="Genomic_DNA"/>
</dbReference>
<protein>
    <submittedName>
        <fullName evidence="3">Pentatricopeptide repeat-containing protein</fullName>
    </submittedName>
</protein>
<evidence type="ECO:0000313" key="4">
    <source>
        <dbReference type="Proteomes" id="UP000554482"/>
    </source>
</evidence>
<name>A0A7J6XDK4_THATH</name>
<dbReference type="InterPro" id="IPR046848">
    <property type="entry name" value="E_motif"/>
</dbReference>
<feature type="repeat" description="PPR" evidence="2">
    <location>
        <begin position="186"/>
        <end position="220"/>
    </location>
</feature>
<sequence length="762" mass="85134">MGSHQDVLHTYSSMLTTRTSPDAYTFPSLLKACTSLGLISHGLLIHQHTVVNGYSSDAYISTSIVHMYSKLGHTYLARKVFDEMPERNVVPWSAIIGCYSRIGDVEMAFYMFNEMRFEGIQPNSVTILGLLVGILEVRLLLCVQACVFRLGLEGVLSLMNSFLNLYGKCGRVDIARNLFESMDEKDIVSWNSMVSCYSQNGYVRVSVELLNRMMIEGVRPDHQTFGSVVSSVANDYRIQLGKMIHGQIVKAGFLSDMHVDTTLIAMYLKFGNVDDAFLLFDGIVDGDVVTWTAIISGLVQIDKADEALCVFQKMLQSGVCPSTATIASALAACAQLDSFDHGSSIHGYVIRQRMVLDMTLQNSLITMYAKCGHLEQSWFVFDRALDKDVVTWNAIVAGYAHSGRLDEALILFEQMRVANERPDFITVVSLLQACASLGALQQGKLIHNFVIRNGTGPCISIDTALTDMYSKCGDLCMARKCFEEMPEKDVVSWSTIIAGYGSHGMGETALRMYYESLHSGIEPNYVIFLAVLSACSHAGFVSQGLRIFNSMTEDFRMEPKLEHRACIVDLLSRSGRVQEAYDFVKKMFQQPSIDVMGILLDACRAYRYDDLGDVISQEIVALKPESAGNYVQLAHSYASMGRWDGVGEAWMQMRSLGLKKVPGWSSIELHGIIATFFVDHTSHPQYEEIILRFYYKGRAGFNFGNNTNQEKPVAFLRDIEKACQALDMSEGTMGFNDNFNQGHEIELIVEMDAKDAMEYHNW</sequence>
<dbReference type="PANTHER" id="PTHR24015:SF1903">
    <property type="entry name" value="OS05G0305300 PROTEIN"/>
    <property type="match status" value="1"/>
</dbReference>
<accession>A0A7J6XDK4</accession>
<keyword evidence="4" id="KW-1185">Reference proteome</keyword>
<proteinExistence type="predicted"/>
<feature type="repeat" description="PPR" evidence="2">
    <location>
        <begin position="287"/>
        <end position="321"/>
    </location>
</feature>
<dbReference type="Pfam" id="PF13041">
    <property type="entry name" value="PPR_2"/>
    <property type="match status" value="4"/>
</dbReference>
<dbReference type="InterPro" id="IPR011990">
    <property type="entry name" value="TPR-like_helical_dom_sf"/>
</dbReference>